<evidence type="ECO:0000259" key="3">
    <source>
        <dbReference type="Pfam" id="PF19077"/>
    </source>
</evidence>
<evidence type="ECO:0000256" key="2">
    <source>
        <dbReference type="SAM" id="SignalP"/>
    </source>
</evidence>
<dbReference type="Gene3D" id="2.60.40.10">
    <property type="entry name" value="Immunoglobulins"/>
    <property type="match status" value="3"/>
</dbReference>
<proteinExistence type="predicted"/>
<dbReference type="EMBL" id="JAHEWX010000003">
    <property type="protein sequence ID" value="MBT1540836.1"/>
    <property type="molecule type" value="Genomic_DNA"/>
</dbReference>
<accession>A0A9Q2W0W3</accession>
<feature type="signal peptide" evidence="2">
    <location>
        <begin position="1"/>
        <end position="32"/>
    </location>
</feature>
<feature type="domain" description="Bacterial Ig-like" evidence="3">
    <location>
        <begin position="525"/>
        <end position="594"/>
    </location>
</feature>
<dbReference type="AlphaFoldDB" id="A0A9Q2W0W3"/>
<reference evidence="4" key="1">
    <citation type="submission" date="2021-05" db="EMBL/GenBank/DDBJ databases">
        <title>Whole genome sequence of Curtobacterium flaccumfaciens pv. flaccumfaciens strain CFBP 3417.</title>
        <authorList>
            <person name="Osdaghi E."/>
            <person name="Taghouti G."/>
            <person name="Portier P."/>
            <person name="Fazliarab A."/>
            <person name="Taghavi S.M."/>
            <person name="Briand M."/>
            <person name="Le-Saux M."/>
            <person name="Jacques M.-A."/>
        </authorList>
    </citation>
    <scope>NUCLEOTIDE SEQUENCE</scope>
    <source>
        <strain evidence="4">CFBP 3417</strain>
    </source>
</reference>
<evidence type="ECO:0000313" key="4">
    <source>
        <dbReference type="EMBL" id="MBT1540836.1"/>
    </source>
</evidence>
<feature type="chain" id="PRO_5040453552" description="Bacterial Ig-like domain-containing protein" evidence="2">
    <location>
        <begin position="33"/>
        <end position="685"/>
    </location>
</feature>
<name>A0A9Q2W0W3_9MICO</name>
<feature type="compositionally biased region" description="Low complexity" evidence="1">
    <location>
        <begin position="610"/>
        <end position="622"/>
    </location>
</feature>
<sequence length="685" mass="70526">MASTSFRSAAVVCGVLSASLGFGLLTPSVATAAPTAAAPSTSDSAVRADTPDFDALPVDPALPAPKFHQDWSTPYGSRILAGDAGGDDLWLVLGDTVYDRSTGGGAFFITVQNRLQDAGLEVIRVHTAADGTQTRGERIPIPRTIKVDGLQQEQNTFTPGTNHFAGSATAGATIVAKDTTSGATLFTTEVSGARNGTGTWSADADLTDADHVITLTQTTTDGRTNELRDVRFSPAASDAPTAPTVVQKGRVLDGSFVVAGSVAEDVDSVVVQDEAGSTIADARLGETGYSARLPQDRVGSTVYVVGRTADGTSSPRVPVALEQLPIDPTAAAPSLRSVFVHPDGRVQVVGEHDDAPGLWILDGDRVVGHATSADAVWSYTIAAAATGKQLDMVNLVFDGRDFSGTSERVALPRLLRVEGLADENDYTPGKRAFAGTAEAGATITATDQRGQRLFETKADGARSGVGTWDATADLTSKDGYEVTFTQTTADGRSSVMRDIAFTTEDDAVAPLVVTSPGMNGTATGPRPTFTGTGQAGSTIEIRGTSRVVGTAEVNADGKWSATSSIDLGRGSYALTAKQTTTGNATSEAPVRFSVTATAAPLTVTSPGMNGTTTGPRPTFTGTGQAGSTIEIRGTSRVVATAEVNADGKWSVASNINLGRGSYALTAKQTTPGNAASELPVRFTVK</sequence>
<feature type="region of interest" description="Disordered" evidence="1">
    <location>
        <begin position="517"/>
        <end position="536"/>
    </location>
</feature>
<dbReference type="InterPro" id="IPR044016">
    <property type="entry name" value="Big_13"/>
</dbReference>
<protein>
    <recommendedName>
        <fullName evidence="3">Bacterial Ig-like domain-containing protein</fullName>
    </recommendedName>
</protein>
<dbReference type="Proteomes" id="UP000709437">
    <property type="component" value="Unassembled WGS sequence"/>
</dbReference>
<evidence type="ECO:0000313" key="5">
    <source>
        <dbReference type="Proteomes" id="UP000709437"/>
    </source>
</evidence>
<dbReference type="InterPro" id="IPR013783">
    <property type="entry name" value="Ig-like_fold"/>
</dbReference>
<dbReference type="Pfam" id="PF19077">
    <property type="entry name" value="Big_13"/>
    <property type="match status" value="2"/>
</dbReference>
<organism evidence="4 5">
    <name type="scientific">Curtobacterium flaccumfaciens pv. flaccumfaciens</name>
    <dbReference type="NCBI Taxonomy" id="138532"/>
    <lineage>
        <taxon>Bacteria</taxon>
        <taxon>Bacillati</taxon>
        <taxon>Actinomycetota</taxon>
        <taxon>Actinomycetes</taxon>
        <taxon>Micrococcales</taxon>
        <taxon>Microbacteriaceae</taxon>
        <taxon>Curtobacterium</taxon>
    </lineage>
</organism>
<gene>
    <name evidence="4" type="ORF">KK103_03615</name>
</gene>
<feature type="domain" description="Bacterial Ig-like" evidence="3">
    <location>
        <begin position="609"/>
        <end position="684"/>
    </location>
</feature>
<dbReference type="RefSeq" id="WP_214562245.1">
    <property type="nucleotide sequence ID" value="NZ_JAHEWX010000003.1"/>
</dbReference>
<feature type="region of interest" description="Disordered" evidence="1">
    <location>
        <begin position="601"/>
        <end position="627"/>
    </location>
</feature>
<dbReference type="GO" id="GO:0005975">
    <property type="term" value="P:carbohydrate metabolic process"/>
    <property type="evidence" value="ECO:0007669"/>
    <property type="project" value="UniProtKB-ARBA"/>
</dbReference>
<comment type="caution">
    <text evidence="4">The sequence shown here is derived from an EMBL/GenBank/DDBJ whole genome shotgun (WGS) entry which is preliminary data.</text>
</comment>
<keyword evidence="2" id="KW-0732">Signal</keyword>
<evidence type="ECO:0000256" key="1">
    <source>
        <dbReference type="SAM" id="MobiDB-lite"/>
    </source>
</evidence>